<dbReference type="PANTHER" id="PTHR24276">
    <property type="entry name" value="POLYSERASE-RELATED"/>
    <property type="match status" value="1"/>
</dbReference>
<dbReference type="VEuPathDB" id="VectorBase:MDOMA2_013143"/>
<protein>
    <recommendedName>
        <fullName evidence="7">Peptidase S1 domain-containing protein</fullName>
    </recommendedName>
</protein>
<evidence type="ECO:0000256" key="3">
    <source>
        <dbReference type="ARBA" id="ARBA00022801"/>
    </source>
</evidence>
<dbReference type="InterPro" id="IPR001254">
    <property type="entry name" value="Trypsin_dom"/>
</dbReference>
<dbReference type="VEuPathDB" id="VectorBase:MDOA006103"/>
<feature type="domain" description="Peptidase S1" evidence="7">
    <location>
        <begin position="32"/>
        <end position="265"/>
    </location>
</feature>
<name>A0A1I8ML77_MUSDO</name>
<keyword evidence="2" id="KW-0645">Protease</keyword>
<dbReference type="PRINTS" id="PR00722">
    <property type="entry name" value="CHYMOTRYPSIN"/>
</dbReference>
<keyword evidence="5" id="KW-1015">Disulfide bond</keyword>
<feature type="chain" id="PRO_5044560513" description="Peptidase S1 domain-containing protein" evidence="6">
    <location>
        <begin position="25"/>
        <end position="266"/>
    </location>
</feature>
<evidence type="ECO:0000256" key="5">
    <source>
        <dbReference type="ARBA" id="ARBA00023157"/>
    </source>
</evidence>
<dbReference type="SUPFAM" id="SSF50494">
    <property type="entry name" value="Trypsin-like serine proteases"/>
    <property type="match status" value="1"/>
</dbReference>
<dbReference type="EnsemblMetazoa" id="MDOA006103-RA">
    <property type="protein sequence ID" value="MDOA006103-PA"/>
    <property type="gene ID" value="MDOA006103"/>
</dbReference>
<dbReference type="SMART" id="SM00020">
    <property type="entry name" value="Tryp_SPc"/>
    <property type="match status" value="1"/>
</dbReference>
<dbReference type="Gene3D" id="2.40.10.10">
    <property type="entry name" value="Trypsin-like serine proteases"/>
    <property type="match status" value="1"/>
</dbReference>
<evidence type="ECO:0000259" key="7">
    <source>
        <dbReference type="PROSITE" id="PS50240"/>
    </source>
</evidence>
<comment type="similarity">
    <text evidence="1">Belongs to the peptidase S1 family.</text>
</comment>
<feature type="signal peptide" evidence="6">
    <location>
        <begin position="1"/>
        <end position="24"/>
    </location>
</feature>
<dbReference type="InterPro" id="IPR009003">
    <property type="entry name" value="Peptidase_S1_PA"/>
</dbReference>
<organism evidence="8">
    <name type="scientific">Musca domestica</name>
    <name type="common">House fly</name>
    <dbReference type="NCBI Taxonomy" id="7370"/>
    <lineage>
        <taxon>Eukaryota</taxon>
        <taxon>Metazoa</taxon>
        <taxon>Ecdysozoa</taxon>
        <taxon>Arthropoda</taxon>
        <taxon>Hexapoda</taxon>
        <taxon>Insecta</taxon>
        <taxon>Pterygota</taxon>
        <taxon>Neoptera</taxon>
        <taxon>Endopterygota</taxon>
        <taxon>Diptera</taxon>
        <taxon>Brachycera</taxon>
        <taxon>Muscomorpha</taxon>
        <taxon>Muscoidea</taxon>
        <taxon>Muscidae</taxon>
        <taxon>Musca</taxon>
    </lineage>
</organism>
<evidence type="ECO:0000256" key="1">
    <source>
        <dbReference type="ARBA" id="ARBA00007664"/>
    </source>
</evidence>
<keyword evidence="3" id="KW-0378">Hydrolase</keyword>
<evidence type="ECO:0000313" key="8">
    <source>
        <dbReference type="EnsemblMetazoa" id="MDOA006103-PA"/>
    </source>
</evidence>
<dbReference type="GO" id="GO:0006508">
    <property type="term" value="P:proteolysis"/>
    <property type="evidence" value="ECO:0007669"/>
    <property type="project" value="UniProtKB-KW"/>
</dbReference>
<evidence type="ECO:0000256" key="6">
    <source>
        <dbReference type="SAM" id="SignalP"/>
    </source>
</evidence>
<dbReference type="CDD" id="cd00190">
    <property type="entry name" value="Tryp_SPc"/>
    <property type="match status" value="1"/>
</dbReference>
<dbReference type="eggNOG" id="KOG3627">
    <property type="taxonomic scope" value="Eukaryota"/>
</dbReference>
<dbReference type="Pfam" id="PF00089">
    <property type="entry name" value="Trypsin"/>
    <property type="match status" value="1"/>
</dbReference>
<gene>
    <name evidence="8" type="primary">101887297</name>
</gene>
<sequence length="266" mass="29277">MQLVATLTGPLTLVCLMAPILVVAGPSFGHRIVNGKIIHIADAPYTVQITDAFGLWICGGTLVSDQFVVSAAHCFESRHPRELRVYAGANLREHYGSEGTEYRVSKLWNHPEYIFKHDPRKVNEHMDVAVLKLAKPVEFGETVRAVRMCNKPLQAEELIRIVGWGRVEFRGEQSNELRSIDVPVFSHEQCVAMHEDSVTKITHSMVCAGLPGDKDACQGDSGGPAIRKGELCGIVSWGVGCADKNHPGIYTSIPVVRDFIDECMAQ</sequence>
<reference evidence="8" key="1">
    <citation type="submission" date="2020-05" db="UniProtKB">
        <authorList>
            <consortium name="EnsemblMetazoa"/>
        </authorList>
    </citation>
    <scope>IDENTIFICATION</scope>
    <source>
        <strain evidence="8">Aabys</strain>
    </source>
</reference>
<accession>A0A1I8ML77</accession>
<dbReference type="PANTHER" id="PTHR24276:SF91">
    <property type="entry name" value="AT26814P-RELATED"/>
    <property type="match status" value="1"/>
</dbReference>
<proteinExistence type="inferred from homology"/>
<dbReference type="FunFam" id="2.40.10.10:FF:000034">
    <property type="entry name" value="Eupolytin"/>
    <property type="match status" value="1"/>
</dbReference>
<dbReference type="GO" id="GO:0004252">
    <property type="term" value="F:serine-type endopeptidase activity"/>
    <property type="evidence" value="ECO:0007669"/>
    <property type="project" value="InterPro"/>
</dbReference>
<dbReference type="AlphaFoldDB" id="A0A1I8ML77"/>
<dbReference type="PROSITE" id="PS50240">
    <property type="entry name" value="TRYPSIN_DOM"/>
    <property type="match status" value="1"/>
</dbReference>
<dbReference type="InterPro" id="IPR018114">
    <property type="entry name" value="TRYPSIN_HIS"/>
</dbReference>
<dbReference type="InterPro" id="IPR043504">
    <property type="entry name" value="Peptidase_S1_PA_chymotrypsin"/>
</dbReference>
<dbReference type="InterPro" id="IPR001314">
    <property type="entry name" value="Peptidase_S1A"/>
</dbReference>
<keyword evidence="4" id="KW-0720">Serine protease</keyword>
<evidence type="ECO:0000256" key="2">
    <source>
        <dbReference type="ARBA" id="ARBA00022670"/>
    </source>
</evidence>
<keyword evidence="6" id="KW-0732">Signal</keyword>
<evidence type="ECO:0000256" key="4">
    <source>
        <dbReference type="ARBA" id="ARBA00022825"/>
    </source>
</evidence>
<dbReference type="InterPro" id="IPR050430">
    <property type="entry name" value="Peptidase_S1"/>
</dbReference>
<dbReference type="PROSITE" id="PS00134">
    <property type="entry name" value="TRYPSIN_HIS"/>
    <property type="match status" value="1"/>
</dbReference>